<reference evidence="2" key="1">
    <citation type="submission" date="2020-10" db="EMBL/GenBank/DDBJ databases">
        <title>New Zealand Leptospira genomics.</title>
        <authorList>
            <person name="Wilkinson D.A."/>
            <person name="Nisa S."/>
            <person name="Moinet M."/>
            <person name="Benschop J."/>
        </authorList>
    </citation>
    <scope>NUCLEOTIDE SEQUENCE</scope>
    <source>
        <strain evidence="2">ESR8</strain>
    </source>
</reference>
<protein>
    <submittedName>
        <fullName evidence="2">DUF4145 domain-containing protein</fullName>
    </submittedName>
</protein>
<dbReference type="AlphaFoldDB" id="A0AA40WE46"/>
<dbReference type="InterPro" id="IPR025285">
    <property type="entry name" value="DUF4145"/>
</dbReference>
<dbReference type="RefSeq" id="WP_000515281.1">
    <property type="nucleotide sequence ID" value="NZ_CP186594.1"/>
</dbReference>
<accession>A0AA40WE46</accession>
<dbReference type="Proteomes" id="UP000644282">
    <property type="component" value="Unassembled WGS sequence"/>
</dbReference>
<evidence type="ECO:0000313" key="3">
    <source>
        <dbReference type="Proteomes" id="UP000644282"/>
    </source>
</evidence>
<proteinExistence type="predicted"/>
<organism evidence="2 3">
    <name type="scientific">Leptospira interrogans serovar Pomona</name>
    <dbReference type="NCBI Taxonomy" id="44276"/>
    <lineage>
        <taxon>Bacteria</taxon>
        <taxon>Pseudomonadati</taxon>
        <taxon>Spirochaetota</taxon>
        <taxon>Spirochaetia</taxon>
        <taxon>Leptospirales</taxon>
        <taxon>Leptospiraceae</taxon>
        <taxon>Leptospira</taxon>
    </lineage>
</organism>
<comment type="caution">
    <text evidence="2">The sequence shown here is derived from an EMBL/GenBank/DDBJ whole genome shotgun (WGS) entry which is preliminary data.</text>
</comment>
<dbReference type="Pfam" id="PF13643">
    <property type="entry name" value="DUF4145"/>
    <property type="match status" value="1"/>
</dbReference>
<feature type="domain" description="DUF4145" evidence="1">
    <location>
        <begin position="102"/>
        <end position="186"/>
    </location>
</feature>
<sequence length="201" mass="23339">MGKGSSGEDLFLFALGGLIGAAMAQPKEAEKNQLAHFKNYEEEFNYYLSIKNHFYEFLNNKDKFFHFQNFLKEVQIKNAKLKQVKRIGVVKSDKVLRSLLLEAQTAYIYGLPRATVILSSTALEYILRKKYKNCSFNEAIENLLKEKIIKRTHYHFLHGLRSERNEHVHESPDEYGIEDAEMIMNLTILLIDVLYKDGTDP</sequence>
<evidence type="ECO:0000259" key="1">
    <source>
        <dbReference type="Pfam" id="PF13643"/>
    </source>
</evidence>
<gene>
    <name evidence="2" type="ORF">IQB77_18180</name>
</gene>
<name>A0AA40WE46_LEPIR</name>
<dbReference type="EMBL" id="JADDXF010000057">
    <property type="protein sequence ID" value="MBE8431731.1"/>
    <property type="molecule type" value="Genomic_DNA"/>
</dbReference>
<evidence type="ECO:0000313" key="2">
    <source>
        <dbReference type="EMBL" id="MBE8431731.1"/>
    </source>
</evidence>